<dbReference type="SUPFAM" id="SSF90123">
    <property type="entry name" value="ABC transporter transmembrane region"/>
    <property type="match status" value="2"/>
</dbReference>
<dbReference type="SUPFAM" id="SSF52540">
    <property type="entry name" value="P-loop containing nucleoside triphosphate hydrolases"/>
    <property type="match status" value="2"/>
</dbReference>
<feature type="transmembrane region" description="Helical" evidence="10">
    <location>
        <begin position="123"/>
        <end position="144"/>
    </location>
</feature>
<proteinExistence type="predicted"/>
<keyword evidence="2" id="KW-0813">Transport</keyword>
<dbReference type="Gene3D" id="1.20.1560.10">
    <property type="entry name" value="ABC transporter type 1, transmembrane domain"/>
    <property type="match status" value="2"/>
</dbReference>
<dbReference type="InterPro" id="IPR017871">
    <property type="entry name" value="ABC_transporter-like_CS"/>
</dbReference>
<evidence type="ECO:0008006" key="15">
    <source>
        <dbReference type="Google" id="ProtNLM"/>
    </source>
</evidence>
<dbReference type="InterPro" id="IPR044726">
    <property type="entry name" value="ABCC_6TM_D2"/>
</dbReference>
<comment type="subcellular location">
    <subcellularLocation>
        <location evidence="1">Vacuole membrane</location>
        <topology evidence="1">Multi-pass membrane protein</topology>
    </subcellularLocation>
</comment>
<feature type="domain" description="ABC transmembrane type-1" evidence="12">
    <location>
        <begin position="732"/>
        <end position="1001"/>
    </location>
</feature>
<evidence type="ECO:0000256" key="4">
    <source>
        <dbReference type="ARBA" id="ARBA00022737"/>
    </source>
</evidence>
<dbReference type="InterPro" id="IPR027417">
    <property type="entry name" value="P-loop_NTPase"/>
</dbReference>
<dbReference type="PANTHER" id="PTHR24223">
    <property type="entry name" value="ATP-BINDING CASSETTE SUB-FAMILY C"/>
    <property type="match status" value="1"/>
</dbReference>
<dbReference type="Proteomes" id="UP001648503">
    <property type="component" value="Unassembled WGS sequence"/>
</dbReference>
<evidence type="ECO:0000256" key="1">
    <source>
        <dbReference type="ARBA" id="ARBA00004128"/>
    </source>
</evidence>
<keyword evidence="5" id="KW-0547">Nucleotide-binding</keyword>
<feature type="region of interest" description="Disordered" evidence="9">
    <location>
        <begin position="667"/>
        <end position="692"/>
    </location>
</feature>
<dbReference type="CDD" id="cd18580">
    <property type="entry name" value="ABC_6TM_ABCC_D2"/>
    <property type="match status" value="1"/>
</dbReference>
<feature type="transmembrane region" description="Helical" evidence="10">
    <location>
        <begin position="830"/>
        <end position="852"/>
    </location>
</feature>
<feature type="transmembrane region" description="Helical" evidence="10">
    <location>
        <begin position="300"/>
        <end position="321"/>
    </location>
</feature>
<evidence type="ECO:0000256" key="6">
    <source>
        <dbReference type="ARBA" id="ARBA00022840"/>
    </source>
</evidence>
<evidence type="ECO:0000256" key="2">
    <source>
        <dbReference type="ARBA" id="ARBA00022448"/>
    </source>
</evidence>
<feature type="transmembrane region" description="Helical" evidence="10">
    <location>
        <begin position="760"/>
        <end position="781"/>
    </location>
</feature>
<dbReference type="CDD" id="cd03244">
    <property type="entry name" value="ABCC_MRP_domain2"/>
    <property type="match status" value="1"/>
</dbReference>
<dbReference type="Gene3D" id="3.40.50.300">
    <property type="entry name" value="P-loop containing nucleotide triphosphate hydrolases"/>
    <property type="match status" value="2"/>
</dbReference>
<feature type="domain" description="ABC transmembrane type-1" evidence="12">
    <location>
        <begin position="87"/>
        <end position="372"/>
    </location>
</feature>
<accession>A0ABQ8EU33</accession>
<keyword evidence="6" id="KW-0067">ATP-binding</keyword>
<dbReference type="CDD" id="cd18579">
    <property type="entry name" value="ABC_6TM_ABCC_D1"/>
    <property type="match status" value="1"/>
</dbReference>
<dbReference type="Pfam" id="PF00005">
    <property type="entry name" value="ABC_tran"/>
    <property type="match status" value="2"/>
</dbReference>
<evidence type="ECO:0000256" key="9">
    <source>
        <dbReference type="SAM" id="MobiDB-lite"/>
    </source>
</evidence>
<evidence type="ECO:0000256" key="3">
    <source>
        <dbReference type="ARBA" id="ARBA00022692"/>
    </source>
</evidence>
<dbReference type="PROSITE" id="PS50893">
    <property type="entry name" value="ABC_TRANSPORTER_2"/>
    <property type="match status" value="2"/>
</dbReference>
<reference evidence="13 14" key="1">
    <citation type="submission" date="2021-02" db="EMBL/GenBank/DDBJ databases">
        <title>Variation within the Batrachochytrium salamandrivorans European outbreak.</title>
        <authorList>
            <person name="Kelly M."/>
            <person name="Pasmans F."/>
            <person name="Shea T.P."/>
            <person name="Munoz J.F."/>
            <person name="Carranza S."/>
            <person name="Cuomo C.A."/>
            <person name="Martel A."/>
        </authorList>
    </citation>
    <scope>NUCLEOTIDE SEQUENCE [LARGE SCALE GENOMIC DNA]</scope>
    <source>
        <strain evidence="13 14">AMFP18/2</strain>
    </source>
</reference>
<gene>
    <name evidence="13" type="ORF">BASA50_000345</name>
</gene>
<sequence length="1298" mass="142266">MEGRSIRRNLWSYPTLSWVLPLLRAGARSPLQQQDLGSVDTHQLSQTISLEFSSFQTQFRKHTEDPVAHREPCLIFYLFYQYASCLIMMAVLKFISMTIILVMPYVAIPQVLGFIQNPDDPTLFIHSGVGISFTFFALLTVLALSNSTYRSLETDMEVQMTALLTSAVYEKALRLSPNSRQVFSQGQIITMVNVDVRSLAMFMSKTFNLMWSVPLHISISIVLLSQLLGRAIWAAGGIYILFTLLQVGLGVVISKAISTYLSTFDHRIAVTREFLTGIKVIKYGALEDHFKLRIHSWRDLQTNALLIYSVSMAIITSLLQIQEVFVPTVSLSVYALLGGDMRSYVPFSALGIFNMFLKPMNDLPIIFSKFAQARISYYRMAPYLVAPEIEPSEIAQNHDIGASRNNISIDLCESSFSWESSNTQSSVPKSPEKKKLFKESNQQETKMALPQNMFQISPTSLQISQGSLVAIIGAVGSGKSSFLSALIGDMRKTSGSANIYGKISYCSQDPWIATGTIEENIVFNNESARNNVTAAITASCLDDDLETMPYGLGTQIGARGVNLSGGQRARVALARALAQDSDIYLLDDPISALDARVSKKVFQDAICGSLKDKTVLLVTHQLHLLPKVDSIIVLDKGRVIETGTYTSLMETPGSELAKMMKGYHFEPPSANGEEADDEKDTSKKKDLDTPYTPEDVLSEERKLGRISFSTFKSYIKSSGGMPYVISLSTIIVLTTAGSTILTLFLGWWSDDTLSLSTDTYIKLYLLIGGLTALTSVCLSSLMMTAGKWASVVIHRSAIEGLVYAPMSFFDTQPVGRMLSRLSGDLEMVDLTMPGSLLVVVDFAVYVAASVFVISASSYIVLAQFVVIGIILVVLYRYFQTTYRELQRLYALSRSPMNAHVSETLTGLPTIYAYRLQEPFMEKQRVNMDALSVSKLCLEGATVWFALCLELLSASIAFVLVLLTTLHVAGSNSAALGVSLVASIGLSDSLNMMTTSLGKTEAMFNTVERLDHYAHELKAEAARDLPTDPKDKTWPTNGAITMKNLTIAYESRPDQPVIKGINVSFLPGEKVGVVGRTGSGKSTLMAALFRIMETSGGSIEIDGIDIATLGLCALRSNLQIIPQEPVLFSGTVRSNIDIRSQYTDDEIWASLEATGLKDYISSLNGKLESGVSEGGSNMSAGQRQLMCLCKAILANPRVLIMDEATAAVDSVADRRIQASIETQFKHTTVLSIAHRLNTIAAFDRVLVLDAGVVVEFDAPHVLLQQEGSIFAELVDATGLSNGIMIRQIASKHYNETATI</sequence>
<dbReference type="InterPro" id="IPR036640">
    <property type="entry name" value="ABC1_TM_sf"/>
</dbReference>
<evidence type="ECO:0000313" key="13">
    <source>
        <dbReference type="EMBL" id="KAH6586633.1"/>
    </source>
</evidence>
<dbReference type="Pfam" id="PF00664">
    <property type="entry name" value="ABC_membrane"/>
    <property type="match status" value="2"/>
</dbReference>
<feature type="transmembrane region" description="Helical" evidence="10">
    <location>
        <begin position="79"/>
        <end position="103"/>
    </location>
</feature>
<dbReference type="InterPro" id="IPR044746">
    <property type="entry name" value="ABCC_6TM_D1"/>
</dbReference>
<protein>
    <recommendedName>
        <fullName evidence="15">P-loop containing nucleoside triphosphate hydrolase protein</fullName>
    </recommendedName>
</protein>
<dbReference type="PANTHER" id="PTHR24223:SF443">
    <property type="entry name" value="MULTIDRUG-RESISTANCE LIKE PROTEIN 1, ISOFORM I"/>
    <property type="match status" value="1"/>
</dbReference>
<dbReference type="SMART" id="SM00382">
    <property type="entry name" value="AAA"/>
    <property type="match status" value="2"/>
</dbReference>
<feature type="transmembrane region" description="Helical" evidence="10">
    <location>
        <begin position="341"/>
        <end position="357"/>
    </location>
</feature>
<keyword evidence="8 10" id="KW-0472">Membrane</keyword>
<dbReference type="EMBL" id="JAFCIX010000572">
    <property type="protein sequence ID" value="KAH6586633.1"/>
    <property type="molecule type" value="Genomic_DNA"/>
</dbReference>
<feature type="transmembrane region" description="Helical" evidence="10">
    <location>
        <begin position="231"/>
        <end position="253"/>
    </location>
</feature>
<evidence type="ECO:0000259" key="12">
    <source>
        <dbReference type="PROSITE" id="PS50929"/>
    </source>
</evidence>
<dbReference type="InterPro" id="IPR011527">
    <property type="entry name" value="ABC1_TM_dom"/>
</dbReference>
<feature type="transmembrane region" description="Helical" evidence="10">
    <location>
        <begin position="858"/>
        <end position="878"/>
    </location>
</feature>
<keyword evidence="4" id="KW-0677">Repeat</keyword>
<feature type="transmembrane region" description="Helical" evidence="10">
    <location>
        <begin position="207"/>
        <end position="225"/>
    </location>
</feature>
<dbReference type="InterPro" id="IPR003439">
    <property type="entry name" value="ABC_transporter-like_ATP-bd"/>
</dbReference>
<comment type="caution">
    <text evidence="13">The sequence shown here is derived from an EMBL/GenBank/DDBJ whole genome shotgun (WGS) entry which is preliminary data.</text>
</comment>
<dbReference type="PROSITE" id="PS00211">
    <property type="entry name" value="ABC_TRANSPORTER_1"/>
    <property type="match status" value="2"/>
</dbReference>
<evidence type="ECO:0000256" key="8">
    <source>
        <dbReference type="ARBA" id="ARBA00023136"/>
    </source>
</evidence>
<keyword evidence="14" id="KW-1185">Reference proteome</keyword>
<name>A0ABQ8EU33_9FUNG</name>
<organism evidence="13 14">
    <name type="scientific">Batrachochytrium salamandrivorans</name>
    <dbReference type="NCBI Taxonomy" id="1357716"/>
    <lineage>
        <taxon>Eukaryota</taxon>
        <taxon>Fungi</taxon>
        <taxon>Fungi incertae sedis</taxon>
        <taxon>Chytridiomycota</taxon>
        <taxon>Chytridiomycota incertae sedis</taxon>
        <taxon>Chytridiomycetes</taxon>
        <taxon>Rhizophydiales</taxon>
        <taxon>Rhizophydiales incertae sedis</taxon>
        <taxon>Batrachochytrium</taxon>
    </lineage>
</organism>
<evidence type="ECO:0000259" key="11">
    <source>
        <dbReference type="PROSITE" id="PS50893"/>
    </source>
</evidence>
<evidence type="ECO:0000256" key="10">
    <source>
        <dbReference type="SAM" id="Phobius"/>
    </source>
</evidence>
<feature type="transmembrane region" description="Helical" evidence="10">
    <location>
        <begin position="942"/>
        <end position="967"/>
    </location>
</feature>
<dbReference type="InterPro" id="IPR050173">
    <property type="entry name" value="ABC_transporter_C-like"/>
</dbReference>
<feature type="domain" description="ABC transporter" evidence="11">
    <location>
        <begin position="437"/>
        <end position="661"/>
    </location>
</feature>
<dbReference type="PROSITE" id="PS50929">
    <property type="entry name" value="ABC_TM1F"/>
    <property type="match status" value="2"/>
</dbReference>
<feature type="domain" description="ABC transporter" evidence="11">
    <location>
        <begin position="1039"/>
        <end position="1274"/>
    </location>
</feature>
<keyword evidence="7 10" id="KW-1133">Transmembrane helix</keyword>
<feature type="transmembrane region" description="Helical" evidence="10">
    <location>
        <begin position="723"/>
        <end position="748"/>
    </location>
</feature>
<keyword evidence="3 10" id="KW-0812">Transmembrane</keyword>
<evidence type="ECO:0000256" key="5">
    <source>
        <dbReference type="ARBA" id="ARBA00022741"/>
    </source>
</evidence>
<evidence type="ECO:0000256" key="7">
    <source>
        <dbReference type="ARBA" id="ARBA00022989"/>
    </source>
</evidence>
<evidence type="ECO:0000313" key="14">
    <source>
        <dbReference type="Proteomes" id="UP001648503"/>
    </source>
</evidence>
<dbReference type="InterPro" id="IPR003593">
    <property type="entry name" value="AAA+_ATPase"/>
</dbReference>